<name>A0A3B1DBU0_9ZZZZ</name>
<dbReference type="PANTHER" id="PTHR18895">
    <property type="entry name" value="HEMK METHYLTRANSFERASE"/>
    <property type="match status" value="1"/>
</dbReference>
<evidence type="ECO:0000259" key="6">
    <source>
        <dbReference type="Pfam" id="PF05175"/>
    </source>
</evidence>
<dbReference type="NCBIfam" id="TIGR00536">
    <property type="entry name" value="hemK_fam"/>
    <property type="match status" value="1"/>
</dbReference>
<organism evidence="8">
    <name type="scientific">hydrothermal vent metagenome</name>
    <dbReference type="NCBI Taxonomy" id="652676"/>
    <lineage>
        <taxon>unclassified sequences</taxon>
        <taxon>metagenomes</taxon>
        <taxon>ecological metagenomes</taxon>
    </lineage>
</organism>
<dbReference type="Gene3D" id="1.10.8.10">
    <property type="entry name" value="DNA helicase RuvA subunit, C-terminal domain"/>
    <property type="match status" value="1"/>
</dbReference>
<dbReference type="InterPro" id="IPR029063">
    <property type="entry name" value="SAM-dependent_MTases_sf"/>
</dbReference>
<evidence type="ECO:0000313" key="8">
    <source>
        <dbReference type="EMBL" id="VAX29255.1"/>
    </source>
</evidence>
<evidence type="ECO:0000259" key="7">
    <source>
        <dbReference type="Pfam" id="PF17827"/>
    </source>
</evidence>
<keyword evidence="4" id="KW-0949">S-adenosyl-L-methionine</keyword>
<feature type="domain" description="Methyltransferase small" evidence="6">
    <location>
        <begin position="120"/>
        <end position="200"/>
    </location>
</feature>
<dbReference type="GO" id="GO:0003676">
    <property type="term" value="F:nucleic acid binding"/>
    <property type="evidence" value="ECO:0007669"/>
    <property type="project" value="InterPro"/>
</dbReference>
<dbReference type="AlphaFoldDB" id="A0A3B1DBU0"/>
<dbReference type="InterPro" id="IPR019874">
    <property type="entry name" value="RF_methyltr_PrmC"/>
</dbReference>
<accession>A0A3B1DBU0</accession>
<protein>
    <recommendedName>
        <fullName evidence="1">peptide chain release factor N(5)-glutamine methyltransferase</fullName>
        <ecNumber evidence="1">2.1.1.297</ecNumber>
    </recommendedName>
</protein>
<keyword evidence="3 8" id="KW-0808">Transferase</keyword>
<dbReference type="SUPFAM" id="SSF53335">
    <property type="entry name" value="S-adenosyl-L-methionine-dependent methyltransferases"/>
    <property type="match status" value="1"/>
</dbReference>
<dbReference type="GO" id="GO:0102559">
    <property type="term" value="F:peptide chain release factor N(5)-glutamine methyltransferase activity"/>
    <property type="evidence" value="ECO:0007669"/>
    <property type="project" value="UniProtKB-EC"/>
</dbReference>
<dbReference type="GO" id="GO:0032259">
    <property type="term" value="P:methylation"/>
    <property type="evidence" value="ECO:0007669"/>
    <property type="project" value="UniProtKB-KW"/>
</dbReference>
<keyword evidence="2 8" id="KW-0489">Methyltransferase</keyword>
<dbReference type="InterPro" id="IPR050320">
    <property type="entry name" value="N5-glutamine_MTase"/>
</dbReference>
<reference evidence="8" key="1">
    <citation type="submission" date="2018-06" db="EMBL/GenBank/DDBJ databases">
        <authorList>
            <person name="Zhirakovskaya E."/>
        </authorList>
    </citation>
    <scope>NUCLEOTIDE SEQUENCE</scope>
</reference>
<dbReference type="InterPro" id="IPR002052">
    <property type="entry name" value="DNA_methylase_N6_adenine_CS"/>
</dbReference>
<dbReference type="Gene3D" id="3.40.50.150">
    <property type="entry name" value="Vaccinia Virus protein VP39"/>
    <property type="match status" value="1"/>
</dbReference>
<sequence>MTWTSKSFLEWSAERLAQAGIDSPRLESEVLLAKSLHSSREELYSNPDRELGEAEMALSKSFVERRFLREPVAYILGRREFWGLEFKVTPDVLVPRWETEILVEKFLLWVESESFSKPIQILDLGTGSGNIAISVAGELPESRVTAVDISSPAIAIATANAWVHEVADRVHFVEGDMFALELNTSFHAILSNPPYIEEDQRSSLMPDVRDYEPEQALFGGPDGLACFRRILPLAAQHLKENGMLFLEIGNSQVGDVLALVENHGGYHTPEVTLDYMGMERVVSMRKKNKNG</sequence>
<evidence type="ECO:0000256" key="1">
    <source>
        <dbReference type="ARBA" id="ARBA00012771"/>
    </source>
</evidence>
<evidence type="ECO:0000256" key="2">
    <source>
        <dbReference type="ARBA" id="ARBA00022603"/>
    </source>
</evidence>
<dbReference type="Pfam" id="PF17827">
    <property type="entry name" value="PrmC_N"/>
    <property type="match status" value="1"/>
</dbReference>
<dbReference type="CDD" id="cd02440">
    <property type="entry name" value="AdoMet_MTases"/>
    <property type="match status" value="1"/>
</dbReference>
<dbReference type="EC" id="2.1.1.297" evidence="1"/>
<evidence type="ECO:0000256" key="4">
    <source>
        <dbReference type="ARBA" id="ARBA00022691"/>
    </source>
</evidence>
<dbReference type="PROSITE" id="PS00092">
    <property type="entry name" value="N6_MTASE"/>
    <property type="match status" value="1"/>
</dbReference>
<dbReference type="InterPro" id="IPR040758">
    <property type="entry name" value="PrmC_N"/>
</dbReference>
<proteinExistence type="inferred from homology"/>
<dbReference type="InterPro" id="IPR004556">
    <property type="entry name" value="HemK-like"/>
</dbReference>
<dbReference type="EMBL" id="UOGG01000080">
    <property type="protein sequence ID" value="VAX29255.1"/>
    <property type="molecule type" value="Genomic_DNA"/>
</dbReference>
<comment type="catalytic activity">
    <reaction evidence="5">
        <text>L-glutaminyl-[peptide chain release factor] + S-adenosyl-L-methionine = N(5)-methyl-L-glutaminyl-[peptide chain release factor] + S-adenosyl-L-homocysteine + H(+)</text>
        <dbReference type="Rhea" id="RHEA:42896"/>
        <dbReference type="Rhea" id="RHEA-COMP:10271"/>
        <dbReference type="Rhea" id="RHEA-COMP:10272"/>
        <dbReference type="ChEBI" id="CHEBI:15378"/>
        <dbReference type="ChEBI" id="CHEBI:30011"/>
        <dbReference type="ChEBI" id="CHEBI:57856"/>
        <dbReference type="ChEBI" id="CHEBI:59789"/>
        <dbReference type="ChEBI" id="CHEBI:61891"/>
        <dbReference type="EC" id="2.1.1.297"/>
    </reaction>
</comment>
<dbReference type="Pfam" id="PF05175">
    <property type="entry name" value="MTS"/>
    <property type="match status" value="1"/>
</dbReference>
<gene>
    <name evidence="8" type="ORF">MNBD_NITROSPINAE05-1384</name>
</gene>
<dbReference type="PANTHER" id="PTHR18895:SF74">
    <property type="entry name" value="MTRF1L RELEASE FACTOR GLUTAMINE METHYLTRANSFERASE"/>
    <property type="match status" value="1"/>
</dbReference>
<evidence type="ECO:0000256" key="3">
    <source>
        <dbReference type="ARBA" id="ARBA00022679"/>
    </source>
</evidence>
<dbReference type="HAMAP" id="MF_02126">
    <property type="entry name" value="RF_methyltr_PrmC"/>
    <property type="match status" value="1"/>
</dbReference>
<feature type="domain" description="Release factor glutamine methyltransferase N-terminal" evidence="7">
    <location>
        <begin position="9"/>
        <end position="77"/>
    </location>
</feature>
<evidence type="ECO:0000256" key="5">
    <source>
        <dbReference type="ARBA" id="ARBA00048391"/>
    </source>
</evidence>
<dbReference type="InterPro" id="IPR007848">
    <property type="entry name" value="Small_mtfrase_dom"/>
</dbReference>
<dbReference type="NCBIfam" id="TIGR03534">
    <property type="entry name" value="RF_mod_PrmC"/>
    <property type="match status" value="1"/>
</dbReference>